<evidence type="ECO:0000313" key="2">
    <source>
        <dbReference type="EMBL" id="KAB0483816.1"/>
    </source>
</evidence>
<name>A0A1Q9WQ30_PSERE</name>
<feature type="domain" description="Antitoxin Xre/MbcA/ParS-like toxin-binding" evidence="1">
    <location>
        <begin position="10"/>
        <end position="60"/>
    </location>
</feature>
<reference evidence="4" key="2">
    <citation type="submission" date="2017-01" db="EMBL/GenBank/DDBJ databases">
        <authorList>
            <person name="Poblete-Castro I."/>
        </authorList>
    </citation>
    <scope>NUCLEOTIDE SEQUENCE [LARGE SCALE GENOMIC DNA]</scope>
    <source>
        <strain evidence="4">DSM 18361 / CCUG 53116 / MT1</strain>
    </source>
</reference>
<comment type="caution">
    <text evidence="3">The sequence shown here is derived from an EMBL/GenBank/DDBJ whole genome shotgun (WGS) entry which is preliminary data.</text>
</comment>
<evidence type="ECO:0000313" key="5">
    <source>
        <dbReference type="Proteomes" id="UP000460142"/>
    </source>
</evidence>
<dbReference type="AlphaFoldDB" id="A0A1Q9WQ30"/>
<dbReference type="InterPro" id="IPR024467">
    <property type="entry name" value="Xre/MbcA/ParS-like_toxin-bd"/>
</dbReference>
<evidence type="ECO:0000313" key="3">
    <source>
        <dbReference type="EMBL" id="OLU00879.1"/>
    </source>
</evidence>
<dbReference type="Proteomes" id="UP000460142">
    <property type="component" value="Unassembled WGS sequence"/>
</dbReference>
<reference evidence="3" key="1">
    <citation type="submission" date="2017-01" db="EMBL/GenBank/DDBJ databases">
        <authorList>
            <person name="Mah S.A."/>
            <person name="Swanson W.J."/>
            <person name="Moy G.W."/>
            <person name="Vacquier V.D."/>
        </authorList>
    </citation>
    <scope>NUCLEOTIDE SEQUENCE [LARGE SCALE GENOMIC DNA]</scope>
    <source>
        <strain evidence="3">MT1</strain>
    </source>
</reference>
<dbReference type="EMBL" id="VZPS01000013">
    <property type="protein sequence ID" value="KAB0483816.1"/>
    <property type="molecule type" value="Genomic_DNA"/>
</dbReference>
<dbReference type="Pfam" id="PF09722">
    <property type="entry name" value="Xre_MbcA_ParS_C"/>
    <property type="match status" value="1"/>
</dbReference>
<dbReference type="OrthoDB" id="6166782at2"/>
<protein>
    <submittedName>
        <fullName evidence="2">DUF2384 domain-containing protein</fullName>
    </submittedName>
</protein>
<reference evidence="2 5" key="3">
    <citation type="submission" date="2019-09" db="EMBL/GenBank/DDBJ databases">
        <title>Draft genome sequences of 48 bacterial type strains from the CCUG.</title>
        <authorList>
            <person name="Tunovic T."/>
            <person name="Pineiro-Iglesias B."/>
            <person name="Unosson C."/>
            <person name="Inganas E."/>
            <person name="Ohlen M."/>
            <person name="Cardew S."/>
            <person name="Jensie-Markopoulos S."/>
            <person name="Salva-Serra F."/>
            <person name="Jaen-Luchoro D."/>
            <person name="Karlsson R."/>
            <person name="Svensson-Stadler L."/>
            <person name="Chun J."/>
            <person name="Moore E."/>
        </authorList>
    </citation>
    <scope>NUCLEOTIDE SEQUENCE [LARGE SCALE GENOMIC DNA]</scope>
    <source>
        <strain evidence="2 5">CCUG 53116</strain>
    </source>
</reference>
<gene>
    <name evidence="3" type="ORF">BVK86_20330</name>
    <name evidence="2" type="ORF">F7R15_19375</name>
</gene>
<proteinExistence type="predicted"/>
<dbReference type="RefSeq" id="WP_075948107.1">
    <property type="nucleotide sequence ID" value="NZ_MSTQ01000013.1"/>
</dbReference>
<sequence length="63" mass="7087">MNYVELIQRQAEQMFGNKTKADCWLNQPKTSLGGSTPLELARTEAGYELIKAELEKLNHGFAC</sequence>
<evidence type="ECO:0000259" key="1">
    <source>
        <dbReference type="Pfam" id="PF09722"/>
    </source>
</evidence>
<organism evidence="3 4">
    <name type="scientific">Pseudomonas reinekei</name>
    <dbReference type="NCBI Taxonomy" id="395598"/>
    <lineage>
        <taxon>Bacteria</taxon>
        <taxon>Pseudomonadati</taxon>
        <taxon>Pseudomonadota</taxon>
        <taxon>Gammaproteobacteria</taxon>
        <taxon>Pseudomonadales</taxon>
        <taxon>Pseudomonadaceae</taxon>
        <taxon>Pseudomonas</taxon>
    </lineage>
</organism>
<evidence type="ECO:0000313" key="4">
    <source>
        <dbReference type="Proteomes" id="UP000186756"/>
    </source>
</evidence>
<accession>A0A1Q9WQ30</accession>
<dbReference type="Proteomes" id="UP000186756">
    <property type="component" value="Unassembled WGS sequence"/>
</dbReference>
<keyword evidence="4" id="KW-1185">Reference proteome</keyword>
<dbReference type="EMBL" id="MSTQ01000013">
    <property type="protein sequence ID" value="OLU00879.1"/>
    <property type="molecule type" value="Genomic_DNA"/>
</dbReference>